<protein>
    <submittedName>
        <fullName evidence="1">Uncharacterized protein</fullName>
    </submittedName>
</protein>
<reference evidence="1" key="1">
    <citation type="submission" date="2016-10" db="EMBL/GenBank/DDBJ databases">
        <title>Sequence of Gallionella enrichment culture.</title>
        <authorList>
            <person name="Poehlein A."/>
            <person name="Muehling M."/>
            <person name="Daniel R."/>
        </authorList>
    </citation>
    <scope>NUCLEOTIDE SEQUENCE</scope>
</reference>
<sequence>MGDAVRFERALTALRLARLANRRAQIHQPLAIGGNVFGAGQKGLRQRPQPAGGRGGRYRIGNAENPAQHPLHIAVENCGAFVEAECGNRRSGGRADARQRRKLGGGARKCAAARLNDGPGTAVQVARALVVTQTAPDGEHVVQRCFSERAHRGKARNEPGEVVDDHRHLRLLQHDLGEPDAVGVAHLPGQIVPPVPELPVHQTGGELDRSAPRGGIGGILNVNGVGFGHRGAEYGSDARRCARVRKCSIVPALQRCARQNQGQCAFCRSGRTHALDLGIQPLAQNVDLRDLRLQLGDTILQAVLGLLDALQG</sequence>
<dbReference type="EMBL" id="MLJW01003343">
    <property type="protein sequence ID" value="OIQ72276.1"/>
    <property type="molecule type" value="Genomic_DNA"/>
</dbReference>
<accession>A0A1J5PXI9</accession>
<comment type="caution">
    <text evidence="1">The sequence shown here is derived from an EMBL/GenBank/DDBJ whole genome shotgun (WGS) entry which is preliminary data.</text>
</comment>
<evidence type="ECO:0000313" key="1">
    <source>
        <dbReference type="EMBL" id="OIQ72276.1"/>
    </source>
</evidence>
<organism evidence="1">
    <name type="scientific">mine drainage metagenome</name>
    <dbReference type="NCBI Taxonomy" id="410659"/>
    <lineage>
        <taxon>unclassified sequences</taxon>
        <taxon>metagenomes</taxon>
        <taxon>ecological metagenomes</taxon>
    </lineage>
</organism>
<proteinExistence type="predicted"/>
<dbReference type="AlphaFoldDB" id="A0A1J5PXI9"/>
<name>A0A1J5PXI9_9ZZZZ</name>
<gene>
    <name evidence="1" type="ORF">GALL_461000</name>
</gene>